<dbReference type="FunFam" id="3.40.50.720:FF:000085">
    <property type="entry name" value="Dihydroflavonol reductase"/>
    <property type="match status" value="1"/>
</dbReference>
<dbReference type="EnsemblPlants" id="TraesCS2B02G507800.2">
    <property type="protein sequence ID" value="TraesCS2B02G507800.2"/>
    <property type="gene ID" value="TraesCS2B02G507800"/>
</dbReference>
<dbReference type="STRING" id="4565.A0A3B6CDS4"/>
<organism evidence="3">
    <name type="scientific">Triticum aestivum</name>
    <name type="common">Wheat</name>
    <dbReference type="NCBI Taxonomy" id="4565"/>
    <lineage>
        <taxon>Eukaryota</taxon>
        <taxon>Viridiplantae</taxon>
        <taxon>Streptophyta</taxon>
        <taxon>Embryophyta</taxon>
        <taxon>Tracheophyta</taxon>
        <taxon>Spermatophyta</taxon>
        <taxon>Magnoliopsida</taxon>
        <taxon>Liliopsida</taxon>
        <taxon>Poales</taxon>
        <taxon>Poaceae</taxon>
        <taxon>BOP clade</taxon>
        <taxon>Pooideae</taxon>
        <taxon>Triticodae</taxon>
        <taxon>Triticeae</taxon>
        <taxon>Triticinae</taxon>
        <taxon>Triticum</taxon>
    </lineage>
</organism>
<feature type="domain" description="NAD-dependent epimerase/dehydratase" evidence="2">
    <location>
        <begin position="11"/>
        <end position="256"/>
    </location>
</feature>
<evidence type="ECO:0000313" key="4">
    <source>
        <dbReference type="Proteomes" id="UP000019116"/>
    </source>
</evidence>
<evidence type="ECO:0000256" key="1">
    <source>
        <dbReference type="ARBA" id="ARBA00023002"/>
    </source>
</evidence>
<dbReference type="InterPro" id="IPR001509">
    <property type="entry name" value="Epimerase_deHydtase"/>
</dbReference>
<proteinExistence type="predicted"/>
<dbReference type="AlphaFoldDB" id="A0A3B6CDS4"/>
<dbReference type="InterPro" id="IPR050425">
    <property type="entry name" value="NAD(P)_dehydrat-like"/>
</dbReference>
<dbReference type="Gramene" id="TraesARI2B03G01052270.2">
    <property type="protein sequence ID" value="TraesARI2B03G01052270.2"/>
    <property type="gene ID" value="TraesARI2B03G01052270"/>
</dbReference>
<sequence>MSAGERRKTACVTGGSGYIASALIKLLLVKGYAVKTTVRDPDDTEKNSHLKDLQGLGPLEIIRADLSEEGSFDQAVSGCDYVFLVAAPLNLMSADPERDQVEATVQGTLNAMRSCARAGTVKRVMLTSSTAGVSRRPLQGDGHVLDESSWSDVEYLRANKPPTWGYSVSKVLAEKAASRFAEENGIDLVTVLPVFTLGAAPVSKAASSVPVTLSLLSGDEAQLAILEGLQSVTGTVSITHVEDLDRAEVFVAENESSSGRYICRSHNVTILQLAGLMAQKYLQYNVNADRCVLLPLFQNKCLAFSTKLRYETKKVQIFHMHACSCGDGELLTTCVFCRFRGCPEQSKVCISSQKIVGEGFVFKYESLGEILDDLVEYGRCRGSKSDSRIVVG</sequence>
<accession>A0A3B6CDS4</accession>
<evidence type="ECO:0000313" key="3">
    <source>
        <dbReference type="EnsemblPlants" id="TraesCS2B02G507800.2"/>
    </source>
</evidence>
<evidence type="ECO:0000259" key="2">
    <source>
        <dbReference type="Pfam" id="PF01370"/>
    </source>
</evidence>
<dbReference type="PaxDb" id="4565-Traes_2BL_00DCFB102.2"/>
<dbReference type="CDD" id="cd08958">
    <property type="entry name" value="FR_SDR_e"/>
    <property type="match status" value="1"/>
</dbReference>
<gene>
    <name evidence="3" type="primary">LOC123042234</name>
</gene>
<dbReference type="Gramene" id="TraesCS2B02G507800.2">
    <property type="protein sequence ID" value="TraesCS2B02G507800.2"/>
    <property type="gene ID" value="TraesCS2B02G507800"/>
</dbReference>
<dbReference type="Gene3D" id="3.40.50.720">
    <property type="entry name" value="NAD(P)-binding Rossmann-like Domain"/>
    <property type="match status" value="1"/>
</dbReference>
<dbReference type="GO" id="GO:0016616">
    <property type="term" value="F:oxidoreductase activity, acting on the CH-OH group of donors, NAD or NADP as acceptor"/>
    <property type="evidence" value="ECO:0000318"/>
    <property type="project" value="GO_Central"/>
</dbReference>
<dbReference type="InterPro" id="IPR036291">
    <property type="entry name" value="NAD(P)-bd_dom_sf"/>
</dbReference>
<dbReference type="Gramene" id="TraesCS2B03G1277400.2">
    <property type="protein sequence ID" value="TraesCS2B03G1277400.2.CDS"/>
    <property type="gene ID" value="TraesCS2B03G1277400"/>
</dbReference>
<reference evidence="3" key="2">
    <citation type="submission" date="2018-10" db="UniProtKB">
        <authorList>
            <consortium name="EnsemblPlants"/>
        </authorList>
    </citation>
    <scope>IDENTIFICATION</scope>
</reference>
<dbReference type="SUPFAM" id="SSF51735">
    <property type="entry name" value="NAD(P)-binding Rossmann-fold domains"/>
    <property type="match status" value="1"/>
</dbReference>
<dbReference type="SMR" id="A0A3B6CDS4"/>
<protein>
    <recommendedName>
        <fullName evidence="2">NAD-dependent epimerase/dehydratase domain-containing protein</fullName>
    </recommendedName>
</protein>
<reference evidence="3" key="1">
    <citation type="submission" date="2018-08" db="EMBL/GenBank/DDBJ databases">
        <authorList>
            <person name="Rossello M."/>
        </authorList>
    </citation>
    <scope>NUCLEOTIDE SEQUENCE [LARGE SCALE GENOMIC DNA]</scope>
    <source>
        <strain evidence="3">cv. Chinese Spring</strain>
    </source>
</reference>
<name>A0A3B6CDS4_WHEAT</name>
<keyword evidence="4" id="KW-1185">Reference proteome</keyword>
<dbReference type="Pfam" id="PF01370">
    <property type="entry name" value="Epimerase"/>
    <property type="match status" value="1"/>
</dbReference>
<keyword evidence="1" id="KW-0560">Oxidoreductase</keyword>
<dbReference type="PANTHER" id="PTHR10366">
    <property type="entry name" value="NAD DEPENDENT EPIMERASE/DEHYDRATASE"/>
    <property type="match status" value="1"/>
</dbReference>
<dbReference type="Proteomes" id="UP000019116">
    <property type="component" value="Chromosome 2B"/>
</dbReference>
<dbReference type="PANTHER" id="PTHR10366:SF727">
    <property type="entry name" value="OS10G0477900 PROTEIN"/>
    <property type="match status" value="1"/>
</dbReference>